<dbReference type="OrthoDB" id="2413843at2"/>
<proteinExistence type="predicted"/>
<dbReference type="AlphaFoldDB" id="A0A380G261"/>
<name>A0A380G261_9STAP</name>
<accession>A0A380G261</accession>
<dbReference type="EMBL" id="UHDO01000001">
    <property type="protein sequence ID" value="SUM45244.1"/>
    <property type="molecule type" value="Genomic_DNA"/>
</dbReference>
<organism evidence="1 2">
    <name type="scientific">Staphylococcus petrasii</name>
    <dbReference type="NCBI Taxonomy" id="1276936"/>
    <lineage>
        <taxon>Bacteria</taxon>
        <taxon>Bacillati</taxon>
        <taxon>Bacillota</taxon>
        <taxon>Bacilli</taxon>
        <taxon>Bacillales</taxon>
        <taxon>Staphylococcaceae</taxon>
        <taxon>Staphylococcus</taxon>
    </lineage>
</organism>
<sequence>MRISWVLWWIVNVFWLLCLVGFVSMALFSGIKTLDEVYGLIFVLIGLFFTPILCQVVWLIINLIVGHNLKNTYFSKEK</sequence>
<gene>
    <name evidence="1" type="ORF">NCTC13830_02665</name>
</gene>
<evidence type="ECO:0000313" key="1">
    <source>
        <dbReference type="EMBL" id="SUM45244.1"/>
    </source>
</evidence>
<dbReference type="RefSeq" id="WP_103297302.1">
    <property type="nucleotide sequence ID" value="NZ_PPQT01000017.1"/>
</dbReference>
<dbReference type="Proteomes" id="UP000254047">
    <property type="component" value="Unassembled WGS sequence"/>
</dbReference>
<protein>
    <submittedName>
        <fullName evidence="1">Uncharacterized protein</fullName>
    </submittedName>
</protein>
<reference evidence="1 2" key="1">
    <citation type="submission" date="2018-06" db="EMBL/GenBank/DDBJ databases">
        <authorList>
            <consortium name="Pathogen Informatics"/>
            <person name="Doyle S."/>
        </authorList>
    </citation>
    <scope>NUCLEOTIDE SEQUENCE [LARGE SCALE GENOMIC DNA]</scope>
    <source>
        <strain evidence="1 2">NCTC13830</strain>
    </source>
</reference>
<evidence type="ECO:0000313" key="2">
    <source>
        <dbReference type="Proteomes" id="UP000254047"/>
    </source>
</evidence>